<proteinExistence type="inferred from homology"/>
<dbReference type="PRINTS" id="PR00149">
    <property type="entry name" value="FUMRATELYASE"/>
</dbReference>
<comment type="caution">
    <text evidence="14">The sequence shown here is derived from an EMBL/GenBank/DDBJ whole genome shotgun (WGS) entry which is preliminary data.</text>
</comment>
<dbReference type="GO" id="GO:0070626">
    <property type="term" value="F:(S)-2-(5-amino-1-(5-phospho-D-ribosyl)imidazole-4-carboxamido) succinate lyase (fumarate-forming) activity"/>
    <property type="evidence" value="ECO:0007669"/>
    <property type="project" value="TreeGrafter"/>
</dbReference>
<gene>
    <name evidence="14" type="primary">purB</name>
    <name evidence="14" type="ORF">CAMRE0001_0273</name>
</gene>
<feature type="domain" description="Adenylosuccinate lyase C-terminal" evidence="13">
    <location>
        <begin position="349"/>
        <end position="441"/>
    </location>
</feature>
<dbReference type="UniPathway" id="UPA00074">
    <property type="reaction ID" value="UER00132"/>
</dbReference>
<dbReference type="InterPro" id="IPR004769">
    <property type="entry name" value="Pur_lyase"/>
</dbReference>
<accession>B9CY69</accession>
<dbReference type="InterPro" id="IPR022761">
    <property type="entry name" value="Fumarate_lyase_N"/>
</dbReference>
<evidence type="ECO:0000256" key="7">
    <source>
        <dbReference type="ARBA" id="ARBA00023239"/>
    </source>
</evidence>
<evidence type="ECO:0000256" key="1">
    <source>
        <dbReference type="ARBA" id="ARBA00004706"/>
    </source>
</evidence>
<dbReference type="SMART" id="SM00998">
    <property type="entry name" value="ADSL_C"/>
    <property type="match status" value="1"/>
</dbReference>
<dbReference type="Gene3D" id="1.10.40.30">
    <property type="entry name" value="Fumarase/aspartase (C-terminal domain)"/>
    <property type="match status" value="1"/>
</dbReference>
<dbReference type="RefSeq" id="WP_002943288.1">
    <property type="nucleotide sequence ID" value="NZ_ACFU01000001.1"/>
</dbReference>
<dbReference type="InterPro" id="IPR019468">
    <property type="entry name" value="AdenyloSucc_lyase_C"/>
</dbReference>
<evidence type="ECO:0000256" key="8">
    <source>
        <dbReference type="ARBA" id="ARBA00024477"/>
    </source>
</evidence>
<name>B9CY69_CAMRE</name>
<evidence type="ECO:0000256" key="10">
    <source>
        <dbReference type="ARBA" id="ARBA00049115"/>
    </source>
</evidence>
<dbReference type="GO" id="GO:0004018">
    <property type="term" value="F:N6-(1,2-dicarboxyethyl)AMP AMP-lyase (fumarate-forming) activity"/>
    <property type="evidence" value="ECO:0007669"/>
    <property type="project" value="UniProtKB-UniRule"/>
</dbReference>
<keyword evidence="6 12" id="KW-0658">Purine biosynthesis</keyword>
<dbReference type="STRING" id="553218.CAMRE0001_0273"/>
<dbReference type="PROSITE" id="PS00163">
    <property type="entry name" value="FUMARATE_LYASES"/>
    <property type="match status" value="1"/>
</dbReference>
<comment type="catalytic activity">
    <reaction evidence="8">
        <text>(2S)-2-[5-amino-1-(5-phospho-beta-D-ribosyl)imidazole-4-carboxamido]succinate = 5-amino-1-(5-phospho-beta-D-ribosyl)imidazole-4-carboxamide + fumarate</text>
        <dbReference type="Rhea" id="RHEA:23920"/>
        <dbReference type="ChEBI" id="CHEBI:29806"/>
        <dbReference type="ChEBI" id="CHEBI:58443"/>
        <dbReference type="ChEBI" id="CHEBI:58475"/>
        <dbReference type="EC" id="4.3.2.2"/>
    </reaction>
    <physiologicalReaction direction="left-to-right" evidence="8">
        <dbReference type="Rhea" id="RHEA:23921"/>
    </physiologicalReaction>
</comment>
<evidence type="ECO:0000259" key="13">
    <source>
        <dbReference type="SMART" id="SM00998"/>
    </source>
</evidence>
<comment type="similarity">
    <text evidence="3 12">Belongs to the lyase 1 family. Adenylosuccinate lyase subfamily.</text>
</comment>
<dbReference type="FunFam" id="1.10.40.30:FF:000007">
    <property type="entry name" value="Adenylosuccinate lyase"/>
    <property type="match status" value="1"/>
</dbReference>
<dbReference type="eggNOG" id="COG0015">
    <property type="taxonomic scope" value="Bacteria"/>
</dbReference>
<evidence type="ECO:0000256" key="11">
    <source>
        <dbReference type="NCBIfam" id="TIGR00928"/>
    </source>
</evidence>
<dbReference type="PRINTS" id="PR00145">
    <property type="entry name" value="ARGSUCLYASE"/>
</dbReference>
<comment type="catalytic activity">
    <reaction evidence="10">
        <text>N(6)-(1,2-dicarboxyethyl)-AMP = fumarate + AMP</text>
        <dbReference type="Rhea" id="RHEA:16853"/>
        <dbReference type="ChEBI" id="CHEBI:29806"/>
        <dbReference type="ChEBI" id="CHEBI:57567"/>
        <dbReference type="ChEBI" id="CHEBI:456215"/>
        <dbReference type="EC" id="4.3.2.2"/>
    </reaction>
    <physiologicalReaction direction="left-to-right" evidence="10">
        <dbReference type="Rhea" id="RHEA:16854"/>
    </physiologicalReaction>
</comment>
<dbReference type="PANTHER" id="PTHR43172:SF1">
    <property type="entry name" value="ADENYLOSUCCINATE LYASE"/>
    <property type="match status" value="1"/>
</dbReference>
<dbReference type="Pfam" id="PF00206">
    <property type="entry name" value="Lyase_1"/>
    <property type="match status" value="1"/>
</dbReference>
<dbReference type="OrthoDB" id="9768878at2"/>
<dbReference type="SUPFAM" id="SSF48557">
    <property type="entry name" value="L-aspartase-like"/>
    <property type="match status" value="1"/>
</dbReference>
<evidence type="ECO:0000256" key="6">
    <source>
        <dbReference type="ARBA" id="ARBA00022755"/>
    </source>
</evidence>
<dbReference type="UniPathway" id="UPA00075">
    <property type="reaction ID" value="UER00336"/>
</dbReference>
<dbReference type="Proteomes" id="UP000003082">
    <property type="component" value="Unassembled WGS sequence"/>
</dbReference>
<dbReference type="AlphaFoldDB" id="B9CY69"/>
<dbReference type="GO" id="GO:0044208">
    <property type="term" value="P:'de novo' AMP biosynthetic process"/>
    <property type="evidence" value="ECO:0007669"/>
    <property type="project" value="UniProtKB-UniPathway"/>
</dbReference>
<evidence type="ECO:0000313" key="15">
    <source>
        <dbReference type="Proteomes" id="UP000003082"/>
    </source>
</evidence>
<organism evidence="14 15">
    <name type="scientific">Campylobacter rectus RM3267</name>
    <dbReference type="NCBI Taxonomy" id="553218"/>
    <lineage>
        <taxon>Bacteria</taxon>
        <taxon>Pseudomonadati</taxon>
        <taxon>Campylobacterota</taxon>
        <taxon>Epsilonproteobacteria</taxon>
        <taxon>Campylobacterales</taxon>
        <taxon>Campylobacteraceae</taxon>
        <taxon>Campylobacter</taxon>
    </lineage>
</organism>
<dbReference type="PANTHER" id="PTHR43172">
    <property type="entry name" value="ADENYLOSUCCINATE LYASE"/>
    <property type="match status" value="1"/>
</dbReference>
<dbReference type="EMBL" id="ACFU01000001">
    <property type="protein sequence ID" value="EEF15383.1"/>
    <property type="molecule type" value="Genomic_DNA"/>
</dbReference>
<dbReference type="GO" id="GO:0006189">
    <property type="term" value="P:'de novo' IMP biosynthetic process"/>
    <property type="evidence" value="ECO:0007669"/>
    <property type="project" value="UniProtKB-UniPathway"/>
</dbReference>
<comment type="pathway">
    <text evidence="1 12">Purine metabolism; IMP biosynthesis via de novo pathway; 5-amino-1-(5-phospho-D-ribosyl)imidazole-4-carboxamide from 5-amino-1-(5-phospho-D-ribosyl)imidazole-4-carboxylate: step 2/2.</text>
</comment>
<evidence type="ECO:0000256" key="12">
    <source>
        <dbReference type="RuleBase" id="RU361172"/>
    </source>
</evidence>
<dbReference type="Gene3D" id="1.20.200.10">
    <property type="entry name" value="Fumarase/aspartase (Central domain)"/>
    <property type="match status" value="1"/>
</dbReference>
<dbReference type="InterPro" id="IPR008948">
    <property type="entry name" value="L-Aspartase-like"/>
</dbReference>
<evidence type="ECO:0000256" key="3">
    <source>
        <dbReference type="ARBA" id="ARBA00008273"/>
    </source>
</evidence>
<reference evidence="14 15" key="1">
    <citation type="submission" date="2008-08" db="EMBL/GenBank/DDBJ databases">
        <authorList>
            <person name="Madupu R."/>
            <person name="Durkin A.S."/>
            <person name="Torralba M."/>
            <person name="Methe B."/>
            <person name="Sutton G.G."/>
            <person name="Strausberg R.L."/>
            <person name="Nelson K.E."/>
        </authorList>
    </citation>
    <scope>NUCLEOTIDE SEQUENCE [LARGE SCALE GENOMIC DNA]</scope>
    <source>
        <strain evidence="14 15">RM3267</strain>
    </source>
</reference>
<dbReference type="GO" id="GO:0005829">
    <property type="term" value="C:cytosol"/>
    <property type="evidence" value="ECO:0007669"/>
    <property type="project" value="TreeGrafter"/>
</dbReference>
<protein>
    <recommendedName>
        <fullName evidence="5 11">Adenylosuccinate lyase</fullName>
        <shortName evidence="12">ASL</shortName>
        <ecNumber evidence="4 11">4.3.2.2</ecNumber>
    </recommendedName>
    <alternativeName>
        <fullName evidence="9 12">Adenylosuccinase</fullName>
    </alternativeName>
</protein>
<dbReference type="FunFam" id="1.20.200.10:FF:000008">
    <property type="entry name" value="Adenylosuccinate lyase"/>
    <property type="match status" value="1"/>
</dbReference>
<evidence type="ECO:0000256" key="5">
    <source>
        <dbReference type="ARBA" id="ARBA00017058"/>
    </source>
</evidence>
<evidence type="ECO:0000313" key="14">
    <source>
        <dbReference type="EMBL" id="EEF15383.1"/>
    </source>
</evidence>
<dbReference type="Gene3D" id="1.10.275.10">
    <property type="entry name" value="Fumarase/aspartase (N-terminal domain)"/>
    <property type="match status" value="1"/>
</dbReference>
<sequence length="456" mass="51156">MVERYSREQMAQKWDMQAKYGAWLEVELAAVKAWNKLGFISDADCEKICKNAKFDVARIDEIEKTTKHDVIAFLTSVSESLGDESRFVHYGMTSSDCIDTAVALQIKSSMELIIEDVKGLMSAIKTRAQEHKNTMMVGRSHGIHGEPITFGLVLAVWYDEVARALKLLQDAKEVAAYGKLSGAMGNFAHAPLEFEELTCEQLGLKPAPASNQVIQRDRYAHVISAIAVLAATCEKIAVAVRHFQRTEVYEAEEYFSPGQKGSSAMPHKRNPVLSENITGLCRMLRSYVTPALENVALWHERDISHSSVERFILPDAFITANFMLARIANLIANLVVYPENMMKNLNLTGGLVFSQRVLLQLPQRGISREDAYKIVQRNAMKVWADLQEGKKAINENGESLFLQNLLADEELRASLGEAEIKECFDYAYYARHVDGIFAEYSESKQFRGKNGKSKPS</sequence>
<keyword evidence="15" id="KW-1185">Reference proteome</keyword>
<dbReference type="InterPro" id="IPR000362">
    <property type="entry name" value="Fumarate_lyase_fam"/>
</dbReference>
<dbReference type="Pfam" id="PF10397">
    <property type="entry name" value="ADSL_C"/>
    <property type="match status" value="1"/>
</dbReference>
<dbReference type="InterPro" id="IPR024083">
    <property type="entry name" value="Fumarase/histidase_N"/>
</dbReference>
<evidence type="ECO:0000256" key="9">
    <source>
        <dbReference type="ARBA" id="ARBA00030717"/>
    </source>
</evidence>
<evidence type="ECO:0000256" key="4">
    <source>
        <dbReference type="ARBA" id="ARBA00012339"/>
    </source>
</evidence>
<comment type="pathway">
    <text evidence="2 12">Purine metabolism; AMP biosynthesis via de novo pathway; AMP from IMP: step 2/2.</text>
</comment>
<evidence type="ECO:0000256" key="2">
    <source>
        <dbReference type="ARBA" id="ARBA00004734"/>
    </source>
</evidence>
<dbReference type="InterPro" id="IPR020557">
    <property type="entry name" value="Fumarate_lyase_CS"/>
</dbReference>
<dbReference type="CDD" id="cd01360">
    <property type="entry name" value="Adenylsuccinate_lyase_1"/>
    <property type="match status" value="1"/>
</dbReference>
<dbReference type="NCBIfam" id="TIGR00928">
    <property type="entry name" value="purB"/>
    <property type="match status" value="1"/>
</dbReference>
<dbReference type="EC" id="4.3.2.2" evidence="4 11"/>
<keyword evidence="7 12" id="KW-0456">Lyase</keyword>